<accession>A0AAV1HLN1</accession>
<evidence type="ECO:0000256" key="3">
    <source>
        <dbReference type="ARBA" id="ARBA00023054"/>
    </source>
</evidence>
<dbReference type="InterPro" id="IPR000008">
    <property type="entry name" value="C2_dom"/>
</dbReference>
<protein>
    <submittedName>
        <fullName evidence="9">Protein fantom</fullName>
    </submittedName>
</protein>
<feature type="compositionally biased region" description="Low complexity" evidence="7">
    <location>
        <begin position="1088"/>
        <end position="1099"/>
    </location>
</feature>
<feature type="coiled-coil region" evidence="6">
    <location>
        <begin position="254"/>
        <end position="348"/>
    </location>
</feature>
<feature type="domain" description="C2" evidence="8">
    <location>
        <begin position="791"/>
        <end position="916"/>
    </location>
</feature>
<keyword evidence="5" id="KW-0966">Cell projection</keyword>
<evidence type="ECO:0000313" key="9">
    <source>
        <dbReference type="EMBL" id="CAJ1086751.1"/>
    </source>
</evidence>
<feature type="compositionally biased region" description="Basic and acidic residues" evidence="7">
    <location>
        <begin position="1059"/>
        <end position="1075"/>
    </location>
</feature>
<dbReference type="Pfam" id="PF11618">
    <property type="entry name" value="C2-C2_1"/>
    <property type="match status" value="1"/>
</dbReference>
<organism evidence="9 10">
    <name type="scientific">Xyrichtys novacula</name>
    <name type="common">Pearly razorfish</name>
    <name type="synonym">Hemipteronotus novacula</name>
    <dbReference type="NCBI Taxonomy" id="13765"/>
    <lineage>
        <taxon>Eukaryota</taxon>
        <taxon>Metazoa</taxon>
        <taxon>Chordata</taxon>
        <taxon>Craniata</taxon>
        <taxon>Vertebrata</taxon>
        <taxon>Euteleostomi</taxon>
        <taxon>Actinopterygii</taxon>
        <taxon>Neopterygii</taxon>
        <taxon>Teleostei</taxon>
        <taxon>Neoteleostei</taxon>
        <taxon>Acanthomorphata</taxon>
        <taxon>Eupercaria</taxon>
        <taxon>Labriformes</taxon>
        <taxon>Labridae</taxon>
        <taxon>Xyrichtys</taxon>
    </lineage>
</organism>
<dbReference type="GO" id="GO:0032391">
    <property type="term" value="C:photoreceptor connecting cilium"/>
    <property type="evidence" value="ECO:0007669"/>
    <property type="project" value="TreeGrafter"/>
</dbReference>
<feature type="compositionally biased region" description="Polar residues" evidence="7">
    <location>
        <begin position="1044"/>
        <end position="1058"/>
    </location>
</feature>
<sequence length="1323" mass="152251">MAPPVVDETAGDLPVRDFGTSRRGLIPIVQDTQHDSKPWKKQHVLKTKDAQRLCRFPREYLEELCLRLQEENRVLRQHSHTQEQNLRRMSTRLMRLHQAQPMSSGVKERDMGDTIQELEAHVAMLESQIGVLQNKLSLAKQHILDLVGRTPYKFSKVKNREVNDGVRIAPQTAPPYYYEMMEETKMEMERFRSSMAEQVRATKQELTAQALKETFEEKEKEIAETVKDKRKQHTEKHRITIKGSIDLIHLQKQVSDKSTALRATQEKLNNLKEAYENQLQESQRSLRKSHVALLEKVEELAEQLKQEKERTLALESESTTSTLSLMTINKLQEKITDLEGERNLIKENYDTLLESTTAAQRHHYDQMEKCKEVDQIRGSEEEKVNRSNFQRIVENLQAEREEKERLRLEKENLKCEKEILEEQRERDRGSLVLMEDKQQQLEQDVLHYKEQISVLQHRQDFVTKKFDMSVEELSEILQQIKAYRIHQESRAQLEFLSADGKVNALYEMTNIQGSHAETVVELQKTRHLLLLEHNISKNLQEELNTVNQKMEKEREENRKRVAEKEHLVSKSLLQIDSLQAQVRKLAHSHKRSIPVQCTGRATNLDVEQPVEETSSQLRAGESLLEIHLKAATFTPSGLRVMVRNHPGVVDGGEDIITFCTYSLLDFETHSTPLVPGSKPSYSFTSHYALTAQDLSRLESQGSRVQVELHQALGGVRFLTHGSGQMSFTDAIERRGEQINICANITGYKGEIVGVVDFWVRLFCSAEPIEPMRETGTERTAIQNPTQICLGWQSAAYGKIYDYGGGIPNELEVTLERCVGLNTRWSGLLPNAYLTYRLYDLPPHVSQTIKCTVDPVFNDTARYPLAVTTDVLHYLRSSSLWIYLFDDSENQIPPAYLAKTPIPLQVLASGQQIRGDYVLRDPSGTPQGMVRVMIKWKYPLHTSFDNLTVKQGRKDRVMESTDSRERKKKKAKMSQMQKARPGVKVECPNACQMRSSDQIKIRIYLYRSKYRKKSIKTIPDIEQGKTYLKSDPGLVYFARWRSSEGTSPKMTRKNYTSTSRAKDHATMEKGEQKEQSKSISSEESDTSESSETSSTQSDIIVIPARQKKKKGNNLRVEILSLTFEPSSHVVLDKMVQRVYVEYRLLGIPMETTETPMSLSKPTKGDEIHYNFARVIYVDGSQAAPLRQYLYTMLEGTDPNQGRLKFTVVSEPMDSDQECVDVGYAYLDLQELLLTGNDAINYQLDIVRVDEETEVIGNLKVSLEAAKTLTRIHQEFCKNNQIKNKVKINGEEREEEKRQEKNRKKDKNKHQIQLIDYDSDNDLEG</sequence>
<dbReference type="PROSITE" id="PS50004">
    <property type="entry name" value="C2"/>
    <property type="match status" value="1"/>
</dbReference>
<evidence type="ECO:0000313" key="10">
    <source>
        <dbReference type="Proteomes" id="UP001178508"/>
    </source>
</evidence>
<feature type="region of interest" description="Disordered" evidence="7">
    <location>
        <begin position="1286"/>
        <end position="1323"/>
    </location>
</feature>
<dbReference type="Pfam" id="PF18111">
    <property type="entry name" value="RPGR1_C"/>
    <property type="match status" value="1"/>
</dbReference>
<dbReference type="GO" id="GO:0046548">
    <property type="term" value="P:retinal rod cell development"/>
    <property type="evidence" value="ECO:0007669"/>
    <property type="project" value="TreeGrafter"/>
</dbReference>
<dbReference type="InterPro" id="IPR035892">
    <property type="entry name" value="C2_domain_sf"/>
</dbReference>
<dbReference type="GO" id="GO:0005856">
    <property type="term" value="C:cytoskeleton"/>
    <property type="evidence" value="ECO:0007669"/>
    <property type="project" value="UniProtKB-ARBA"/>
</dbReference>
<keyword evidence="10" id="KW-1185">Reference proteome</keyword>
<evidence type="ECO:0000256" key="7">
    <source>
        <dbReference type="SAM" id="MobiDB-lite"/>
    </source>
</evidence>
<keyword evidence="3 6" id="KW-0175">Coiled coil</keyword>
<dbReference type="PANTHER" id="PTHR14240">
    <property type="entry name" value="RETINITIS PIGMENTOSA GTPASE REGULATOR-INTERACTING PROTEIN"/>
    <property type="match status" value="1"/>
</dbReference>
<feature type="region of interest" description="Disordered" evidence="7">
    <location>
        <begin position="952"/>
        <end position="982"/>
    </location>
</feature>
<feature type="coiled-coil region" evidence="6">
    <location>
        <begin position="379"/>
        <end position="458"/>
    </location>
</feature>
<proteinExistence type="inferred from homology"/>
<comment type="subcellular location">
    <subcellularLocation>
        <location evidence="1">Cell projection</location>
        <location evidence="1">Cilium</location>
    </subcellularLocation>
</comment>
<feature type="coiled-coil region" evidence="6">
    <location>
        <begin position="536"/>
        <end position="567"/>
    </location>
</feature>
<dbReference type="EMBL" id="OY660886">
    <property type="protein sequence ID" value="CAJ1086751.1"/>
    <property type="molecule type" value="Genomic_DNA"/>
</dbReference>
<dbReference type="SUPFAM" id="SSF49562">
    <property type="entry name" value="C2 domain (Calcium/lipid-binding domain, CaLB)"/>
    <property type="match status" value="2"/>
</dbReference>
<dbReference type="GO" id="GO:1905515">
    <property type="term" value="P:non-motile cilium assembly"/>
    <property type="evidence" value="ECO:0007669"/>
    <property type="project" value="TreeGrafter"/>
</dbReference>
<feature type="region of interest" description="Disordered" evidence="7">
    <location>
        <begin position="1044"/>
        <end position="1100"/>
    </location>
</feature>
<evidence type="ECO:0000259" key="8">
    <source>
        <dbReference type="PROSITE" id="PS50004"/>
    </source>
</evidence>
<evidence type="ECO:0000256" key="1">
    <source>
        <dbReference type="ARBA" id="ARBA00004138"/>
    </source>
</evidence>
<dbReference type="InterPro" id="IPR031139">
    <property type="entry name" value="RPGRIP1_fam"/>
</dbReference>
<dbReference type="InterPro" id="IPR041091">
    <property type="entry name" value="RPGRIP1_C"/>
</dbReference>
<keyword evidence="4" id="KW-0969">Cilium</keyword>
<feature type="compositionally biased region" description="Basic and acidic residues" evidence="7">
    <location>
        <begin position="952"/>
        <end position="964"/>
    </location>
</feature>
<feature type="coiled-coil region" evidence="6">
    <location>
        <begin position="201"/>
        <end position="228"/>
    </location>
</feature>
<dbReference type="Gene3D" id="2.60.40.150">
    <property type="entry name" value="C2 domain"/>
    <property type="match status" value="3"/>
</dbReference>
<comment type="similarity">
    <text evidence="2">Belongs to the RPGRIP1 family.</text>
</comment>
<dbReference type="InterPro" id="IPR021656">
    <property type="entry name" value="C2-C2_1"/>
</dbReference>
<gene>
    <name evidence="9" type="ORF">XNOV1_A023996</name>
</gene>
<dbReference type="PANTHER" id="PTHR14240:SF1">
    <property type="entry name" value="PROTEIN FANTOM-RELATED"/>
    <property type="match status" value="1"/>
</dbReference>
<feature type="compositionally biased region" description="Basic residues" evidence="7">
    <location>
        <begin position="1298"/>
        <end position="1308"/>
    </location>
</feature>
<name>A0AAV1HLN1_XYRNO</name>
<evidence type="ECO:0000256" key="4">
    <source>
        <dbReference type="ARBA" id="ARBA00023069"/>
    </source>
</evidence>
<dbReference type="Proteomes" id="UP001178508">
    <property type="component" value="Chromosome 23"/>
</dbReference>
<evidence type="ECO:0000256" key="2">
    <source>
        <dbReference type="ARBA" id="ARBA00006042"/>
    </source>
</evidence>
<feature type="compositionally biased region" description="Basic and acidic residues" evidence="7">
    <location>
        <begin position="1286"/>
        <end position="1297"/>
    </location>
</feature>
<reference evidence="9" key="1">
    <citation type="submission" date="2023-08" db="EMBL/GenBank/DDBJ databases">
        <authorList>
            <person name="Alioto T."/>
            <person name="Alioto T."/>
            <person name="Gomez Garrido J."/>
        </authorList>
    </citation>
    <scope>NUCLEOTIDE SEQUENCE</scope>
</reference>
<evidence type="ECO:0000256" key="6">
    <source>
        <dbReference type="SAM" id="Coils"/>
    </source>
</evidence>
<evidence type="ECO:0000256" key="5">
    <source>
        <dbReference type="ARBA" id="ARBA00023273"/>
    </source>
</evidence>